<dbReference type="Pfam" id="PF16810">
    <property type="entry name" value="RXLR"/>
    <property type="match status" value="1"/>
</dbReference>
<keyword evidence="5 7" id="KW-0732">Signal</keyword>
<evidence type="ECO:0000256" key="2">
    <source>
        <dbReference type="ARBA" id="ARBA00004613"/>
    </source>
</evidence>
<keyword evidence="6" id="KW-0843">Virulence</keyword>
<feature type="chain" id="PRO_5035773245" description="RxLR effector PexRD54 WY domain-containing protein" evidence="7">
    <location>
        <begin position="23"/>
        <end position="550"/>
    </location>
</feature>
<comment type="similarity">
    <text evidence="3">Belongs to the RxLR effector family.</text>
</comment>
<feature type="signal peptide" evidence="7">
    <location>
        <begin position="1"/>
        <end position="22"/>
    </location>
</feature>
<evidence type="ECO:0000256" key="6">
    <source>
        <dbReference type="ARBA" id="ARBA00023026"/>
    </source>
</evidence>
<accession>A0A8T1VHY6</accession>
<evidence type="ECO:0000256" key="7">
    <source>
        <dbReference type="SAM" id="SignalP"/>
    </source>
</evidence>
<organism evidence="9 10">
    <name type="scientific">Phytophthora pseudosyringae</name>
    <dbReference type="NCBI Taxonomy" id="221518"/>
    <lineage>
        <taxon>Eukaryota</taxon>
        <taxon>Sar</taxon>
        <taxon>Stramenopiles</taxon>
        <taxon>Oomycota</taxon>
        <taxon>Peronosporomycetes</taxon>
        <taxon>Peronosporales</taxon>
        <taxon>Peronosporaceae</taxon>
        <taxon>Phytophthora</taxon>
    </lineage>
</organism>
<dbReference type="InterPro" id="IPR054463">
    <property type="entry name" value="PexRD54_WY"/>
</dbReference>
<gene>
    <name evidence="9" type="ORF">PHYPSEUDO_008077</name>
</gene>
<dbReference type="GO" id="GO:0043657">
    <property type="term" value="C:host cell"/>
    <property type="evidence" value="ECO:0007669"/>
    <property type="project" value="UniProtKB-SubCell"/>
</dbReference>
<feature type="domain" description="RxLR effector PexRD54 WY" evidence="8">
    <location>
        <begin position="407"/>
        <end position="446"/>
    </location>
</feature>
<evidence type="ECO:0000313" key="9">
    <source>
        <dbReference type="EMBL" id="KAG7379830.1"/>
    </source>
</evidence>
<feature type="domain" description="RxLR effector PexRD54 WY" evidence="8">
    <location>
        <begin position="263"/>
        <end position="302"/>
    </location>
</feature>
<name>A0A8T1VHY6_9STRA</name>
<keyword evidence="4" id="KW-0964">Secreted</keyword>
<dbReference type="AlphaFoldDB" id="A0A8T1VHY6"/>
<proteinExistence type="inferred from homology"/>
<reference evidence="9" key="1">
    <citation type="submission" date="2021-02" db="EMBL/GenBank/DDBJ databases">
        <authorList>
            <person name="Palmer J.M."/>
        </authorList>
    </citation>
    <scope>NUCLEOTIDE SEQUENCE</scope>
    <source>
        <strain evidence="9">SCRP734</strain>
    </source>
</reference>
<evidence type="ECO:0000256" key="3">
    <source>
        <dbReference type="ARBA" id="ARBA00010400"/>
    </source>
</evidence>
<dbReference type="Pfam" id="PF22748">
    <property type="entry name" value="PexRD54_WY"/>
    <property type="match status" value="2"/>
</dbReference>
<comment type="caution">
    <text evidence="9">The sequence shown here is derived from an EMBL/GenBank/DDBJ whole genome shotgun (WGS) entry which is preliminary data.</text>
</comment>
<dbReference type="GO" id="GO:0005576">
    <property type="term" value="C:extracellular region"/>
    <property type="evidence" value="ECO:0007669"/>
    <property type="project" value="UniProtKB-SubCell"/>
</dbReference>
<dbReference type="InterPro" id="IPR031825">
    <property type="entry name" value="RXLR"/>
</dbReference>
<dbReference type="Proteomes" id="UP000694044">
    <property type="component" value="Unassembled WGS sequence"/>
</dbReference>
<comment type="subcellular location">
    <subcellularLocation>
        <location evidence="1">Host cell</location>
    </subcellularLocation>
    <subcellularLocation>
        <location evidence="2">Secreted</location>
    </subcellularLocation>
</comment>
<dbReference type="EMBL" id="JAGDFM010000326">
    <property type="protein sequence ID" value="KAG7379830.1"/>
    <property type="molecule type" value="Genomic_DNA"/>
</dbReference>
<evidence type="ECO:0000256" key="1">
    <source>
        <dbReference type="ARBA" id="ARBA00004340"/>
    </source>
</evidence>
<evidence type="ECO:0000259" key="8">
    <source>
        <dbReference type="Pfam" id="PF22748"/>
    </source>
</evidence>
<dbReference type="OrthoDB" id="118898at2759"/>
<sequence length="550" mass="61308">MRLRFVVLLGALFASVSEISLATDLGVPTTGFLARSPATGEHNEPAARLLRAGYTPEKDDEERTFSIKAMPGVEKISSLVNKQQFAWWLRNGEKADDVFTKLKLNKAGDSILNNPKLAAWVKYVDAYNVKHPEKKTSTIPTLAKQYGDDVLATMLQTAKYEEGTRTIASKLQTEQMSIWKREGISTDAVFKTFKLDEEAANLLANPGFSIWTRYLGEFNPGSKTTIFDSLQAHLTETTLSRLLITAKKAPGTERLATSLQNKQLETWLTRGESPNAVFKLLMLDKVPDNVFASPQFKTWLNYATALRRKNPGAETKPVIDTLTAHYTDIGLSRMINAAKETSGTTNMAAYMEKALLGKWATDGKTPAYASNLLWASAADKKSLEAAYLEKLVVQSTKRLAENLQVQQVGAWMARQETPDAVFKLLRLDQGAENIFARPQFDTWLNFALRFRKEHADAEGTTVFVSLMAHYSDTALARMIKTAKETPGTKNLATYMEKDLLGKWATDGKAPAYVLIKLGTTAEDKKLLLSAFMTQVRRAEREAEKLRLLMQ</sequence>
<evidence type="ECO:0000256" key="4">
    <source>
        <dbReference type="ARBA" id="ARBA00022525"/>
    </source>
</evidence>
<evidence type="ECO:0000313" key="10">
    <source>
        <dbReference type="Proteomes" id="UP000694044"/>
    </source>
</evidence>
<keyword evidence="10" id="KW-1185">Reference proteome</keyword>
<protein>
    <recommendedName>
        <fullName evidence="8">RxLR effector PexRD54 WY domain-containing protein</fullName>
    </recommendedName>
</protein>
<evidence type="ECO:0000256" key="5">
    <source>
        <dbReference type="ARBA" id="ARBA00022729"/>
    </source>
</evidence>